<name>A0A9P7CGS6_RHIOR</name>
<evidence type="ECO:0000313" key="1">
    <source>
        <dbReference type="EMBL" id="KAG1552725.1"/>
    </source>
</evidence>
<dbReference type="EMBL" id="JAANIT010000071">
    <property type="protein sequence ID" value="KAG1552725.1"/>
    <property type="molecule type" value="Genomic_DNA"/>
</dbReference>
<evidence type="ECO:0000313" key="2">
    <source>
        <dbReference type="Proteomes" id="UP000717996"/>
    </source>
</evidence>
<gene>
    <name evidence="1" type="ORF">G6F51_001037</name>
</gene>
<organism evidence="1 2">
    <name type="scientific">Rhizopus oryzae</name>
    <name type="common">Mucormycosis agent</name>
    <name type="synonym">Rhizopus arrhizus var. delemar</name>
    <dbReference type="NCBI Taxonomy" id="64495"/>
    <lineage>
        <taxon>Eukaryota</taxon>
        <taxon>Fungi</taxon>
        <taxon>Fungi incertae sedis</taxon>
        <taxon>Mucoromycota</taxon>
        <taxon>Mucoromycotina</taxon>
        <taxon>Mucoromycetes</taxon>
        <taxon>Mucorales</taxon>
        <taxon>Mucorineae</taxon>
        <taxon>Rhizopodaceae</taxon>
        <taxon>Rhizopus</taxon>
    </lineage>
</organism>
<dbReference type="Proteomes" id="UP000717996">
    <property type="component" value="Unassembled WGS sequence"/>
</dbReference>
<proteinExistence type="predicted"/>
<dbReference type="AlphaFoldDB" id="A0A9P7CGS6"/>
<reference evidence="1" key="1">
    <citation type="journal article" date="2020" name="Microb. Genom.">
        <title>Genetic diversity of clinical and environmental Mucorales isolates obtained from an investigation of mucormycosis cases among solid organ transplant recipients.</title>
        <authorList>
            <person name="Nguyen M.H."/>
            <person name="Kaul D."/>
            <person name="Muto C."/>
            <person name="Cheng S.J."/>
            <person name="Richter R.A."/>
            <person name="Bruno V.M."/>
            <person name="Liu G."/>
            <person name="Beyhan S."/>
            <person name="Sundermann A.J."/>
            <person name="Mounaud S."/>
            <person name="Pasculle A.W."/>
            <person name="Nierman W.C."/>
            <person name="Driscoll E."/>
            <person name="Cumbie R."/>
            <person name="Clancy C.J."/>
            <person name="Dupont C.L."/>
        </authorList>
    </citation>
    <scope>NUCLEOTIDE SEQUENCE</scope>
    <source>
        <strain evidence="1">GL16</strain>
    </source>
</reference>
<comment type="caution">
    <text evidence="1">The sequence shown here is derived from an EMBL/GenBank/DDBJ whole genome shotgun (WGS) entry which is preliminary data.</text>
</comment>
<accession>A0A9P7CGS6</accession>
<dbReference type="OrthoDB" id="2273165at2759"/>
<sequence>MFLNVRKDKLLVYAVPEDSAARFQILTEYEGLSNITISSKANLKLDVADDAIVTPEHINRHIQMIKRDMKRNFFYTDKEKVRLKTELSHQLPLFCNQLFQTKNYTLLSMERFDVKLMDKETELDLSQAKQLVKKVGPAFVESVIILQEHWFLVTSFSVFIHDPNRVDDCADKSRFPYQNKPAAFVQRKTKYGTSSFELVFRIGYVEVLANSGFIGSTSSTKLIPFVGSALQQLPGTISTSIETSMTEQIFISKAQKSYETGNRIINQYYKGTSTLPWQFYGSRFSENGFKPLNPLYLDTKRIWLDSASVVIRTYALQRVDIDDIKRALCLIEQTNKPVKLKRSYQLIKQHLTTIKSHEQLQRILFDESKQGTIRIKKDLICIYNEVLSSGIKSENKKIADMAVKKYEFKKIDLFD</sequence>
<protein>
    <submittedName>
        <fullName evidence="1">Uncharacterized protein</fullName>
    </submittedName>
</protein>